<accession>A0A7R8CUP9</accession>
<evidence type="ECO:0000256" key="3">
    <source>
        <dbReference type="ARBA" id="ARBA00023125"/>
    </source>
</evidence>
<gene>
    <name evidence="9" type="ORF">LSAA_7065</name>
</gene>
<feature type="compositionally biased region" description="Basic residues" evidence="8">
    <location>
        <begin position="165"/>
        <end position="177"/>
    </location>
</feature>
<feature type="DNA-binding region" description="Homeobox" evidence="6">
    <location>
        <begin position="404"/>
        <end position="463"/>
    </location>
</feature>
<dbReference type="SUPFAM" id="SSF46689">
    <property type="entry name" value="Homeodomain-like"/>
    <property type="match status" value="1"/>
</dbReference>
<feature type="region of interest" description="Disordered" evidence="8">
    <location>
        <begin position="138"/>
        <end position="404"/>
    </location>
</feature>
<dbReference type="GO" id="GO:0005634">
    <property type="term" value="C:nucleus"/>
    <property type="evidence" value="ECO:0007669"/>
    <property type="project" value="UniProtKB-SubCell"/>
</dbReference>
<dbReference type="Gene3D" id="1.10.10.60">
    <property type="entry name" value="Homeodomain-like"/>
    <property type="match status" value="1"/>
</dbReference>
<dbReference type="CDD" id="cd00086">
    <property type="entry name" value="homeodomain"/>
    <property type="match status" value="1"/>
</dbReference>
<sequence>MLRGKRQWGDEKFSRRDLFEKKWVMKLMDSKFHLNIESSSRLFSNPSVQVVCRVFGKGERVFILFVFYTLRSEKKSFSSPKEITSTDIKMVSYYNSLGSMFPASAASAPGSQLSRSQHPNPPGSAYFNPYSAANYHGSSLASQNHSSSGGIHPQAFAPVNPQYNPHHHQLHHPHHQSHIPPPPHPSDLNSNMYSGSVQFPGFDGPPWESCVQPRYDWSDSSKGDDYSPLNQPGAPSSNGGGGEDSSDNPNSSSDAPPLASSPPSFNQSSSESPNGTPTSNSNNNHSYINPGPISGGSNNPSAYHHPHAHLLQSAFVHGGSGNSMGGGGTQTPPEVSPLTGDESANEGNYSREDESGGGVSLPASSLSPPPLVPRPQPARSPFQWMKKPAYSNSPTEKSGRTRTKDKYRVVYSDHQRLELEKEFHYSRYITIRRKAELANNVGLSERQVKIWFQNRRAKERRALKKTDDPKDMKDGMSPDIVSGSLAFSDAMAPSGLLVNNIPHFPPSHLPPSHFPPGPMKYE</sequence>
<comment type="subcellular location">
    <subcellularLocation>
        <location evidence="1 6 7">Nucleus</location>
    </subcellularLocation>
</comment>
<evidence type="ECO:0000256" key="2">
    <source>
        <dbReference type="ARBA" id="ARBA00010341"/>
    </source>
</evidence>
<name>A0A7R8CUP9_LEPSM</name>
<dbReference type="InterPro" id="IPR001356">
    <property type="entry name" value="HD"/>
</dbReference>
<comment type="similarity">
    <text evidence="2">Belongs to the Caudal homeobox family.</text>
</comment>
<evidence type="ECO:0000256" key="4">
    <source>
        <dbReference type="ARBA" id="ARBA00023155"/>
    </source>
</evidence>
<dbReference type="GO" id="GO:0000981">
    <property type="term" value="F:DNA-binding transcription factor activity, RNA polymerase II-specific"/>
    <property type="evidence" value="ECO:0007669"/>
    <property type="project" value="InterPro"/>
</dbReference>
<dbReference type="EMBL" id="HG994582">
    <property type="protein sequence ID" value="CAF2900758.1"/>
    <property type="molecule type" value="Genomic_DNA"/>
</dbReference>
<dbReference type="PANTHER" id="PTHR24332">
    <property type="entry name" value="HOMEOBOX PROTEIN CDX"/>
    <property type="match status" value="1"/>
</dbReference>
<dbReference type="PANTHER" id="PTHR24332:SF9">
    <property type="entry name" value="HOMEOTIC PROTEIN CAUDAL"/>
    <property type="match status" value="1"/>
</dbReference>
<dbReference type="SMART" id="SM00389">
    <property type="entry name" value="HOX"/>
    <property type="match status" value="1"/>
</dbReference>
<feature type="compositionally biased region" description="Pro residues" evidence="8">
    <location>
        <begin position="367"/>
        <end position="378"/>
    </location>
</feature>
<dbReference type="PRINTS" id="PR00031">
    <property type="entry name" value="HTHREPRESSR"/>
</dbReference>
<evidence type="ECO:0000256" key="5">
    <source>
        <dbReference type="ARBA" id="ARBA00023242"/>
    </source>
</evidence>
<protein>
    <submittedName>
        <fullName evidence="9">CDX1_4</fullName>
    </submittedName>
</protein>
<evidence type="ECO:0000256" key="7">
    <source>
        <dbReference type="RuleBase" id="RU000682"/>
    </source>
</evidence>
<dbReference type="InterPro" id="IPR009057">
    <property type="entry name" value="Homeodomain-like_sf"/>
</dbReference>
<dbReference type="GO" id="GO:0009948">
    <property type="term" value="P:anterior/posterior axis specification"/>
    <property type="evidence" value="ECO:0007669"/>
    <property type="project" value="TreeGrafter"/>
</dbReference>
<organism evidence="9 10">
    <name type="scientific">Lepeophtheirus salmonis</name>
    <name type="common">Salmon louse</name>
    <name type="synonym">Caligus salmonis</name>
    <dbReference type="NCBI Taxonomy" id="72036"/>
    <lineage>
        <taxon>Eukaryota</taxon>
        <taxon>Metazoa</taxon>
        <taxon>Ecdysozoa</taxon>
        <taxon>Arthropoda</taxon>
        <taxon>Crustacea</taxon>
        <taxon>Multicrustacea</taxon>
        <taxon>Hexanauplia</taxon>
        <taxon>Copepoda</taxon>
        <taxon>Siphonostomatoida</taxon>
        <taxon>Caligidae</taxon>
        <taxon>Lepeophtheirus</taxon>
    </lineage>
</organism>
<evidence type="ECO:0000313" key="10">
    <source>
        <dbReference type="Proteomes" id="UP000675881"/>
    </source>
</evidence>
<dbReference type="InterPro" id="IPR047152">
    <property type="entry name" value="Caudal_homeobox"/>
</dbReference>
<keyword evidence="10" id="KW-1185">Reference proteome</keyword>
<dbReference type="PROSITE" id="PS50071">
    <property type="entry name" value="HOMEOBOX_2"/>
    <property type="match status" value="1"/>
</dbReference>
<feature type="compositionally biased region" description="Polar residues" evidence="8">
    <location>
        <begin position="138"/>
        <end position="149"/>
    </location>
</feature>
<dbReference type="GO" id="GO:0009887">
    <property type="term" value="P:animal organ morphogenesis"/>
    <property type="evidence" value="ECO:0007669"/>
    <property type="project" value="TreeGrafter"/>
</dbReference>
<dbReference type="Pfam" id="PF00046">
    <property type="entry name" value="Homeodomain"/>
    <property type="match status" value="1"/>
</dbReference>
<feature type="compositionally biased region" description="Low complexity" evidence="8">
    <location>
        <begin position="247"/>
        <end position="286"/>
    </location>
</feature>
<evidence type="ECO:0000256" key="6">
    <source>
        <dbReference type="PROSITE-ProRule" id="PRU00108"/>
    </source>
</evidence>
<dbReference type="GO" id="GO:0000977">
    <property type="term" value="F:RNA polymerase II transcription regulatory region sequence-specific DNA binding"/>
    <property type="evidence" value="ECO:0007669"/>
    <property type="project" value="TreeGrafter"/>
</dbReference>
<keyword evidence="3 6" id="KW-0238">DNA-binding</keyword>
<dbReference type="OrthoDB" id="6159439at2759"/>
<feature type="region of interest" description="Disordered" evidence="8">
    <location>
        <begin position="107"/>
        <end position="126"/>
    </location>
</feature>
<feature type="compositionally biased region" description="Polar residues" evidence="8">
    <location>
        <begin position="187"/>
        <end position="197"/>
    </location>
</feature>
<reference evidence="9" key="1">
    <citation type="submission" date="2021-02" db="EMBL/GenBank/DDBJ databases">
        <authorList>
            <person name="Bekaert M."/>
        </authorList>
    </citation>
    <scope>NUCLEOTIDE SEQUENCE</scope>
    <source>
        <strain evidence="9">IoA-00</strain>
    </source>
</reference>
<dbReference type="InterPro" id="IPR020479">
    <property type="entry name" value="HD_metazoa"/>
</dbReference>
<dbReference type="Proteomes" id="UP000675881">
    <property type="component" value="Chromosome 3"/>
</dbReference>
<dbReference type="InterPro" id="IPR000047">
    <property type="entry name" value="HTH_motif"/>
</dbReference>
<dbReference type="FunFam" id="1.10.10.60:FF:000089">
    <property type="entry name" value="Caudal type homeobox 4"/>
    <property type="match status" value="1"/>
</dbReference>
<keyword evidence="5 6" id="KW-0539">Nucleus</keyword>
<evidence type="ECO:0000313" key="9">
    <source>
        <dbReference type="EMBL" id="CAF2900758.1"/>
    </source>
</evidence>
<dbReference type="AlphaFoldDB" id="A0A7R8CUP9"/>
<feature type="compositionally biased region" description="Polar residues" evidence="8">
    <location>
        <begin position="109"/>
        <end position="118"/>
    </location>
</feature>
<keyword evidence="4 6" id="KW-0371">Homeobox</keyword>
<feature type="compositionally biased region" description="Gly residues" evidence="8">
    <location>
        <begin position="318"/>
        <end position="329"/>
    </location>
</feature>
<evidence type="ECO:0000256" key="8">
    <source>
        <dbReference type="SAM" id="MobiDB-lite"/>
    </source>
</evidence>
<dbReference type="GO" id="GO:0030154">
    <property type="term" value="P:cell differentiation"/>
    <property type="evidence" value="ECO:0007669"/>
    <property type="project" value="TreeGrafter"/>
</dbReference>
<dbReference type="PROSITE" id="PS00027">
    <property type="entry name" value="HOMEOBOX_1"/>
    <property type="match status" value="1"/>
</dbReference>
<feature type="compositionally biased region" description="Basic and acidic residues" evidence="8">
    <location>
        <begin position="216"/>
        <end position="225"/>
    </location>
</feature>
<evidence type="ECO:0000256" key="1">
    <source>
        <dbReference type="ARBA" id="ARBA00004123"/>
    </source>
</evidence>
<dbReference type="PRINTS" id="PR00024">
    <property type="entry name" value="HOMEOBOX"/>
</dbReference>
<proteinExistence type="inferred from homology"/>
<dbReference type="InterPro" id="IPR017970">
    <property type="entry name" value="Homeobox_CS"/>
</dbReference>